<comment type="similarity">
    <text evidence="2">Belongs to the YkuD family.</text>
</comment>
<dbReference type="Proteomes" id="UP000216446">
    <property type="component" value="Unassembled WGS sequence"/>
</dbReference>
<accession>A0A259TYL2</accession>
<dbReference type="Pfam" id="PF03734">
    <property type="entry name" value="YkuD"/>
    <property type="match status" value="1"/>
</dbReference>
<feature type="chain" id="PRO_5012582200" evidence="7">
    <location>
        <begin position="18"/>
        <end position="508"/>
    </location>
</feature>
<comment type="caution">
    <text evidence="10">The sequence shown here is derived from an EMBL/GenBank/DDBJ whole genome shotgun (WGS) entry which is preliminary data.</text>
</comment>
<dbReference type="InterPro" id="IPR038063">
    <property type="entry name" value="Transpep_catalytic_dom"/>
</dbReference>
<organism evidence="10 11">
    <name type="scientific">Rubricoccus marinus</name>
    <dbReference type="NCBI Taxonomy" id="716817"/>
    <lineage>
        <taxon>Bacteria</taxon>
        <taxon>Pseudomonadati</taxon>
        <taxon>Rhodothermota</taxon>
        <taxon>Rhodothermia</taxon>
        <taxon>Rhodothermales</taxon>
        <taxon>Rubricoccaceae</taxon>
        <taxon>Rubricoccus</taxon>
    </lineage>
</organism>
<protein>
    <submittedName>
        <fullName evidence="10">Uncharacterized protein</fullName>
    </submittedName>
</protein>
<dbReference type="Gene3D" id="2.40.440.10">
    <property type="entry name" value="L,D-transpeptidase catalytic domain-like"/>
    <property type="match status" value="1"/>
</dbReference>
<dbReference type="UniPathway" id="UPA00219"/>
<dbReference type="EMBL" id="MQWB01000001">
    <property type="protein sequence ID" value="OZC02801.1"/>
    <property type="molecule type" value="Genomic_DNA"/>
</dbReference>
<feature type="domain" description="L,D-transpeptidase scaffold" evidence="9">
    <location>
        <begin position="60"/>
        <end position="201"/>
    </location>
</feature>
<reference evidence="10 11" key="1">
    <citation type="submission" date="2016-11" db="EMBL/GenBank/DDBJ databases">
        <title>Study of marine rhodopsin-containing bacteria.</title>
        <authorList>
            <person name="Yoshizawa S."/>
            <person name="Kumagai Y."/>
            <person name="Kogure K."/>
        </authorList>
    </citation>
    <scope>NUCLEOTIDE SEQUENCE [LARGE SCALE GENOMIC DNA]</scope>
    <source>
        <strain evidence="10 11">SG-29</strain>
    </source>
</reference>
<dbReference type="GO" id="GO:0008360">
    <property type="term" value="P:regulation of cell shape"/>
    <property type="evidence" value="ECO:0007669"/>
    <property type="project" value="UniProtKB-KW"/>
</dbReference>
<keyword evidence="11" id="KW-1185">Reference proteome</keyword>
<comment type="pathway">
    <text evidence="1">Cell wall biogenesis; peptidoglycan biosynthesis.</text>
</comment>
<dbReference type="GO" id="GO:0071555">
    <property type="term" value="P:cell wall organization"/>
    <property type="evidence" value="ECO:0007669"/>
    <property type="project" value="UniProtKB-KW"/>
</dbReference>
<keyword evidence="7" id="KW-0732">Signal</keyword>
<evidence type="ECO:0000313" key="10">
    <source>
        <dbReference type="EMBL" id="OZC02801.1"/>
    </source>
</evidence>
<dbReference type="CDD" id="cd16913">
    <property type="entry name" value="YkuD_like"/>
    <property type="match status" value="1"/>
</dbReference>
<dbReference type="InterPro" id="IPR052905">
    <property type="entry name" value="LD-transpeptidase_YkuD-like"/>
</dbReference>
<dbReference type="InParanoid" id="A0A259TYL2"/>
<dbReference type="PANTHER" id="PTHR41533">
    <property type="entry name" value="L,D-TRANSPEPTIDASE HI_1667-RELATED"/>
    <property type="match status" value="1"/>
</dbReference>
<dbReference type="GO" id="GO:0016740">
    <property type="term" value="F:transferase activity"/>
    <property type="evidence" value="ECO:0007669"/>
    <property type="project" value="UniProtKB-KW"/>
</dbReference>
<sequence>MTRLRLAAFLLLPLATAAQGPLATADTSMSRLSAASSPEGAPEADLIVRALERTDVFPGVEEVYASRDHAPIWTAPGDARLLLARFEDARFDGLTAADLDLERLRALGASGDAADRALRDVLLTDAVLRLADVLLGRRVDPEQIHEGHWFLTREAQRRRATPAATRFREPLASDEPARAVLAALDALQPRHAEYHALRQRLREALAVDLSVVQPASARLPDSAAVYPEVPLQRPDAAKIALLRLNLERWRWLPDDFGDAHVLVNVPATTLWLRETSGDGGAPEAVLTMDATIGQPAPAWQTPVLSDPIRTVSFFPTWTPTITIQRREIIPEARLDGGQSLYERGFTVSRGGRTMDPRDVDWERARAGQYRITQRGGPLGELGRVKFVMPNPHWILIHDTNTPEEFDADERALSHGCVRAADPGALADAILTRTNGWADGRASGLIEGAPRTQGVRLRERFPVHIVYFTAWPGEDGTLETFEDVYGRDAELAAALGLELPARGEIASAP</sequence>
<dbReference type="InterPro" id="IPR005490">
    <property type="entry name" value="LD_TPept_cat_dom"/>
</dbReference>
<dbReference type="Pfam" id="PF20142">
    <property type="entry name" value="Scaffold"/>
    <property type="match status" value="1"/>
</dbReference>
<feature type="domain" description="L,D-TPase catalytic" evidence="8">
    <location>
        <begin position="259"/>
        <end position="433"/>
    </location>
</feature>
<keyword evidence="3" id="KW-0808">Transferase</keyword>
<keyword evidence="5" id="KW-0573">Peptidoglycan synthesis</keyword>
<evidence type="ECO:0000256" key="2">
    <source>
        <dbReference type="ARBA" id="ARBA00005992"/>
    </source>
</evidence>
<keyword evidence="4" id="KW-0133">Cell shape</keyword>
<dbReference type="PANTHER" id="PTHR41533:SF2">
    <property type="entry name" value="BLR7131 PROTEIN"/>
    <property type="match status" value="1"/>
</dbReference>
<dbReference type="AlphaFoldDB" id="A0A259TYL2"/>
<feature type="signal peptide" evidence="7">
    <location>
        <begin position="1"/>
        <end position="17"/>
    </location>
</feature>
<evidence type="ECO:0000259" key="8">
    <source>
        <dbReference type="Pfam" id="PF03734"/>
    </source>
</evidence>
<gene>
    <name evidence="10" type="ORF">BSZ36_07325</name>
</gene>
<dbReference type="FunCoup" id="A0A259TYL2">
    <property type="interactions" value="40"/>
</dbReference>
<keyword evidence="6" id="KW-0961">Cell wall biogenesis/degradation</keyword>
<dbReference type="OrthoDB" id="9778545at2"/>
<dbReference type="SUPFAM" id="SSF141523">
    <property type="entry name" value="L,D-transpeptidase catalytic domain-like"/>
    <property type="match status" value="1"/>
</dbReference>
<evidence type="ECO:0000256" key="7">
    <source>
        <dbReference type="SAM" id="SignalP"/>
    </source>
</evidence>
<evidence type="ECO:0000313" key="11">
    <source>
        <dbReference type="Proteomes" id="UP000216446"/>
    </source>
</evidence>
<evidence type="ECO:0000256" key="3">
    <source>
        <dbReference type="ARBA" id="ARBA00022679"/>
    </source>
</evidence>
<proteinExistence type="inferred from homology"/>
<dbReference type="GO" id="GO:0009252">
    <property type="term" value="P:peptidoglycan biosynthetic process"/>
    <property type="evidence" value="ECO:0007669"/>
    <property type="project" value="UniProtKB-UniPathway"/>
</dbReference>
<evidence type="ECO:0000256" key="4">
    <source>
        <dbReference type="ARBA" id="ARBA00022960"/>
    </source>
</evidence>
<evidence type="ECO:0000256" key="1">
    <source>
        <dbReference type="ARBA" id="ARBA00004752"/>
    </source>
</evidence>
<evidence type="ECO:0000256" key="5">
    <source>
        <dbReference type="ARBA" id="ARBA00022984"/>
    </source>
</evidence>
<dbReference type="GO" id="GO:0004180">
    <property type="term" value="F:carboxypeptidase activity"/>
    <property type="evidence" value="ECO:0007669"/>
    <property type="project" value="UniProtKB-ARBA"/>
</dbReference>
<name>A0A259TYL2_9BACT</name>
<dbReference type="RefSeq" id="WP_094547419.1">
    <property type="nucleotide sequence ID" value="NZ_MQWB01000001.1"/>
</dbReference>
<dbReference type="InterPro" id="IPR045380">
    <property type="entry name" value="LD_TPept_scaffold_dom"/>
</dbReference>
<evidence type="ECO:0000256" key="6">
    <source>
        <dbReference type="ARBA" id="ARBA00023316"/>
    </source>
</evidence>
<evidence type="ECO:0000259" key="9">
    <source>
        <dbReference type="Pfam" id="PF20142"/>
    </source>
</evidence>